<dbReference type="InterPro" id="IPR002376">
    <property type="entry name" value="Formyl_transf_N"/>
</dbReference>
<organism evidence="8 9">
    <name type="scientific">Raoultibacter massiliensis</name>
    <dbReference type="NCBI Taxonomy" id="1852371"/>
    <lineage>
        <taxon>Bacteria</taxon>
        <taxon>Bacillati</taxon>
        <taxon>Actinomycetota</taxon>
        <taxon>Coriobacteriia</taxon>
        <taxon>Eggerthellales</taxon>
        <taxon>Eggerthellaceae</taxon>
        <taxon>Raoultibacter</taxon>
    </lineage>
</organism>
<dbReference type="EMBL" id="JBBNOP010000004">
    <property type="protein sequence ID" value="MEQ3362552.1"/>
    <property type="molecule type" value="Genomic_DNA"/>
</dbReference>
<dbReference type="NCBIfam" id="TIGR00460">
    <property type="entry name" value="fmt"/>
    <property type="match status" value="1"/>
</dbReference>
<evidence type="ECO:0000256" key="1">
    <source>
        <dbReference type="ARBA" id="ARBA00010699"/>
    </source>
</evidence>
<keyword evidence="4 5" id="KW-0648">Protein biosynthesis</keyword>
<keyword evidence="3 5" id="KW-0808">Transferase</keyword>
<dbReference type="InterPro" id="IPR036477">
    <property type="entry name" value="Formyl_transf_N_sf"/>
</dbReference>
<comment type="caution">
    <text evidence="8">The sequence shown here is derived from an EMBL/GenBank/DDBJ whole genome shotgun (WGS) entry which is preliminary data.</text>
</comment>
<dbReference type="Pfam" id="PF02911">
    <property type="entry name" value="Formyl_trans_C"/>
    <property type="match status" value="1"/>
</dbReference>
<protein>
    <recommendedName>
        <fullName evidence="2 5">Methionyl-tRNA formyltransferase</fullName>
        <ecNumber evidence="2 5">2.1.2.9</ecNumber>
    </recommendedName>
</protein>
<name>A0ABV1JEQ1_9ACTN</name>
<gene>
    <name evidence="5 8" type="primary">fmt</name>
    <name evidence="8" type="ORF">AAA083_06150</name>
</gene>
<dbReference type="GO" id="GO:0004479">
    <property type="term" value="F:methionyl-tRNA formyltransferase activity"/>
    <property type="evidence" value="ECO:0007669"/>
    <property type="project" value="UniProtKB-EC"/>
</dbReference>
<evidence type="ECO:0000259" key="7">
    <source>
        <dbReference type="Pfam" id="PF02911"/>
    </source>
</evidence>
<feature type="domain" description="Formyl transferase C-terminal" evidence="7">
    <location>
        <begin position="212"/>
        <end position="304"/>
    </location>
</feature>
<dbReference type="Proteomes" id="UP001487305">
    <property type="component" value="Unassembled WGS sequence"/>
</dbReference>
<proteinExistence type="inferred from homology"/>
<evidence type="ECO:0000256" key="5">
    <source>
        <dbReference type="HAMAP-Rule" id="MF_00182"/>
    </source>
</evidence>
<dbReference type="HAMAP" id="MF_00182">
    <property type="entry name" value="Formyl_trans"/>
    <property type="match status" value="1"/>
</dbReference>
<evidence type="ECO:0000313" key="9">
    <source>
        <dbReference type="Proteomes" id="UP001487305"/>
    </source>
</evidence>
<comment type="catalytic activity">
    <reaction evidence="5">
        <text>L-methionyl-tRNA(fMet) + (6R)-10-formyltetrahydrofolate = N-formyl-L-methionyl-tRNA(fMet) + (6S)-5,6,7,8-tetrahydrofolate + H(+)</text>
        <dbReference type="Rhea" id="RHEA:24380"/>
        <dbReference type="Rhea" id="RHEA-COMP:9952"/>
        <dbReference type="Rhea" id="RHEA-COMP:9953"/>
        <dbReference type="ChEBI" id="CHEBI:15378"/>
        <dbReference type="ChEBI" id="CHEBI:57453"/>
        <dbReference type="ChEBI" id="CHEBI:78530"/>
        <dbReference type="ChEBI" id="CHEBI:78844"/>
        <dbReference type="ChEBI" id="CHEBI:195366"/>
        <dbReference type="EC" id="2.1.2.9"/>
    </reaction>
</comment>
<evidence type="ECO:0000256" key="4">
    <source>
        <dbReference type="ARBA" id="ARBA00022917"/>
    </source>
</evidence>
<sequence length="320" mass="34337">MKLIFMGTPEFAATILEDLVQQHEIAAVYTRPDAVRGRGAETAASPVKLVAERYGIEVRTPRTLRDESEQAHLAALEPDAVCVAAYGMILPPEVLAIPRYGCINVHASLLPAWRGAAPVERAILAGDTETGVCVMRMEEGLDTGAYCICRTASMEDKSAAALSDELANLGSHALLTALVHIQEGVAEWIEQDEERATYAKKIEKHELDLRPEDDPRKAVLKVRASSPAHPSHAVLAGRSVTVLELRGISGDEAALELTRDMERGSVRFAGKRLFIGLTGGAAEVLRVKPDGKQEMDAKSFAAGIQGIKDGSLVWGAPDGV</sequence>
<dbReference type="InterPro" id="IPR041711">
    <property type="entry name" value="Met-tRNA-FMT_N"/>
</dbReference>
<evidence type="ECO:0000313" key="8">
    <source>
        <dbReference type="EMBL" id="MEQ3362552.1"/>
    </source>
</evidence>
<dbReference type="SUPFAM" id="SSF53328">
    <property type="entry name" value="Formyltransferase"/>
    <property type="match status" value="1"/>
</dbReference>
<dbReference type="PANTHER" id="PTHR11138:SF5">
    <property type="entry name" value="METHIONYL-TRNA FORMYLTRANSFERASE, MITOCHONDRIAL"/>
    <property type="match status" value="1"/>
</dbReference>
<dbReference type="InterPro" id="IPR005794">
    <property type="entry name" value="Fmt"/>
</dbReference>
<feature type="domain" description="Formyl transferase N-terminal" evidence="6">
    <location>
        <begin position="1"/>
        <end position="177"/>
    </location>
</feature>
<dbReference type="Gene3D" id="3.40.50.12230">
    <property type="match status" value="1"/>
</dbReference>
<comment type="similarity">
    <text evidence="1 5">Belongs to the Fmt family.</text>
</comment>
<evidence type="ECO:0000256" key="2">
    <source>
        <dbReference type="ARBA" id="ARBA00012261"/>
    </source>
</evidence>
<dbReference type="EC" id="2.1.2.9" evidence="2 5"/>
<dbReference type="PANTHER" id="PTHR11138">
    <property type="entry name" value="METHIONYL-TRNA FORMYLTRANSFERASE"/>
    <property type="match status" value="1"/>
</dbReference>
<evidence type="ECO:0000259" key="6">
    <source>
        <dbReference type="Pfam" id="PF00551"/>
    </source>
</evidence>
<dbReference type="InterPro" id="IPR011034">
    <property type="entry name" value="Formyl_transferase-like_C_sf"/>
</dbReference>
<reference evidence="8 9" key="1">
    <citation type="submission" date="2024-04" db="EMBL/GenBank/DDBJ databases">
        <title>Human intestinal bacterial collection.</title>
        <authorList>
            <person name="Pauvert C."/>
            <person name="Hitch T.C.A."/>
            <person name="Clavel T."/>
        </authorList>
    </citation>
    <scope>NUCLEOTIDE SEQUENCE [LARGE SCALE GENOMIC DNA]</scope>
    <source>
        <strain evidence="8 9">CLA-KB-H42</strain>
    </source>
</reference>
<dbReference type="Pfam" id="PF00551">
    <property type="entry name" value="Formyl_trans_N"/>
    <property type="match status" value="1"/>
</dbReference>
<keyword evidence="9" id="KW-1185">Reference proteome</keyword>
<feature type="binding site" evidence="5">
    <location>
        <begin position="108"/>
        <end position="111"/>
    </location>
    <ligand>
        <name>(6S)-5,6,7,8-tetrahydrofolate</name>
        <dbReference type="ChEBI" id="CHEBI:57453"/>
    </ligand>
</feature>
<accession>A0ABV1JEQ1</accession>
<comment type="function">
    <text evidence="5">Attaches a formyl group to the free amino group of methionyl-tRNA(fMet). The formyl group appears to play a dual role in the initiator identity of N-formylmethionyl-tRNA by promoting its recognition by IF2 and preventing the misappropriation of this tRNA by the elongation apparatus.</text>
</comment>
<dbReference type="SUPFAM" id="SSF50486">
    <property type="entry name" value="FMT C-terminal domain-like"/>
    <property type="match status" value="1"/>
</dbReference>
<dbReference type="InterPro" id="IPR005793">
    <property type="entry name" value="Formyl_trans_C"/>
</dbReference>
<evidence type="ECO:0000256" key="3">
    <source>
        <dbReference type="ARBA" id="ARBA00022679"/>
    </source>
</evidence>
<dbReference type="RefSeq" id="WP_349227286.1">
    <property type="nucleotide sequence ID" value="NZ_JBBNOP010000004.1"/>
</dbReference>
<dbReference type="CDD" id="cd08646">
    <property type="entry name" value="FMT_core_Met-tRNA-FMT_N"/>
    <property type="match status" value="1"/>
</dbReference>